<keyword evidence="2" id="KW-1185">Reference proteome</keyword>
<sequence>MKLLLPLLSIILWNWICGRPPFYQGQQGLHDDNLNKTRCMENSTANPFASFEGVSDMYNNCRNILSVNVSESSFEKHIGGNNPFHDFMQGTVFCDPLYGTRCCIKEQTYSTLNIIIYANFSGVTPVFIKYWPQTLFVTKNLYLKQKIYSKTLCQVNLTSSLLCCGSPYLWSDNTQEPTLRQGPPFTYYVTASSLNRPPLSKISPVFDLQIHPWCGATSPVHPSTKVVSIGGQGTVSYGFRHCPTNGQCDRYSYESY</sequence>
<name>A0A3S8D7J4_9GAMA</name>
<proteinExistence type="predicted"/>
<reference evidence="1" key="1">
    <citation type="submission" date="2017-11" db="EMBL/GenBank/DDBJ databases">
        <title>The distinct marsupial branch of gammaherpesviruses includes novel host-derived genes seldom found in other viruses.</title>
        <authorList>
            <person name="Vaz P.K."/>
        </authorList>
    </citation>
    <scope>NUCLEOTIDE SEQUENCE</scope>
    <source>
        <strain evidence="1">V3187/11</strain>
    </source>
</reference>
<dbReference type="EMBL" id="MG452721">
    <property type="protein sequence ID" value="AZB49109.1"/>
    <property type="molecule type" value="Genomic_DNA"/>
</dbReference>
<dbReference type="KEGG" id="vg:65102663"/>
<dbReference type="RefSeq" id="YP_010087379.1">
    <property type="nucleotide sequence ID" value="NC_055554.1"/>
</dbReference>
<gene>
    <name evidence="1" type="primary">V2</name>
</gene>
<protein>
    <submittedName>
        <fullName evidence="1">Uncharacterized protein</fullName>
    </submittedName>
</protein>
<organism evidence="1">
    <name type="scientific">Vombatid gammaherpesvirus 1</name>
    <dbReference type="NCBI Taxonomy" id="2052651"/>
    <lineage>
        <taxon>Viruses</taxon>
        <taxon>Duplodnaviria</taxon>
        <taxon>Heunggongvirae</taxon>
        <taxon>Peploviricota</taxon>
        <taxon>Herviviricetes</taxon>
        <taxon>Herpesvirales</taxon>
        <taxon>Orthoherpesviridae</taxon>
        <taxon>Gammaherpesvirinae</taxon>
        <taxon>Manticavirus</taxon>
        <taxon>Manticavirus vombatidgamma1</taxon>
    </lineage>
</organism>
<evidence type="ECO:0000313" key="1">
    <source>
        <dbReference type="EMBL" id="AZB49109.1"/>
    </source>
</evidence>
<accession>A0A3S8D7J4</accession>
<evidence type="ECO:0000313" key="2">
    <source>
        <dbReference type="Proteomes" id="UP000679767"/>
    </source>
</evidence>
<dbReference type="Proteomes" id="UP000679767">
    <property type="component" value="Segment"/>
</dbReference>
<dbReference type="GeneID" id="65102663"/>